<sequence>MTRTAVLIGGSGYVGGGIGRALTARGFAVVSVGRARFDLLARPVAELTELLACADLVVNAAGALWRASDREMADSNVVLVRRLVEAIDAMARPVPLIHIGSAYEYGVAQAGGARGVDEPTPPRPVSAYGRTKLAATECLSRWGGSAVVLRCSTVIGAGAPRASLFGSVAHRLADLAAHPGARQVLELPTLRGTVDVLDLRDLGSAVLAADRWLSRHPAPGVDIVNIASGNPVRVDRAVQRLIELSALRVRVVTAERPNVSGGSANGAPRIRITKAAQTLGWTPRFGVDDALHALWSYTSAGLIRPNA</sequence>
<organism evidence="2 3">
    <name type="scientific">Nocardia tenerifensis</name>
    <dbReference type="NCBI Taxonomy" id="228006"/>
    <lineage>
        <taxon>Bacteria</taxon>
        <taxon>Bacillati</taxon>
        <taxon>Actinomycetota</taxon>
        <taxon>Actinomycetes</taxon>
        <taxon>Mycobacteriales</taxon>
        <taxon>Nocardiaceae</taxon>
        <taxon>Nocardia</taxon>
    </lineage>
</organism>
<gene>
    <name evidence="2" type="ORF">DFR70_111140</name>
</gene>
<dbReference type="InterPro" id="IPR050177">
    <property type="entry name" value="Lipid_A_modif_metabolic_enz"/>
</dbReference>
<dbReference type="Pfam" id="PF01370">
    <property type="entry name" value="Epimerase"/>
    <property type="match status" value="1"/>
</dbReference>
<dbReference type="InterPro" id="IPR001509">
    <property type="entry name" value="Epimerase_deHydtase"/>
</dbReference>
<dbReference type="SUPFAM" id="SSF51735">
    <property type="entry name" value="NAD(P)-binding Rossmann-fold domains"/>
    <property type="match status" value="1"/>
</dbReference>
<comment type="caution">
    <text evidence="2">The sequence shown here is derived from an EMBL/GenBank/DDBJ whole genome shotgun (WGS) entry which is preliminary data.</text>
</comment>
<dbReference type="Gene3D" id="3.40.50.720">
    <property type="entry name" value="NAD(P)-binding Rossmann-like Domain"/>
    <property type="match status" value="1"/>
</dbReference>
<reference evidence="2 3" key="1">
    <citation type="submission" date="2018-05" db="EMBL/GenBank/DDBJ databases">
        <title>Genomic Encyclopedia of Type Strains, Phase IV (KMG-IV): sequencing the most valuable type-strain genomes for metagenomic binning, comparative biology and taxonomic classification.</title>
        <authorList>
            <person name="Goeker M."/>
        </authorList>
    </citation>
    <scope>NUCLEOTIDE SEQUENCE [LARGE SCALE GENOMIC DNA]</scope>
    <source>
        <strain evidence="2 3">DSM 44704</strain>
    </source>
</reference>
<accession>A0A318JTA0</accession>
<dbReference type="PANTHER" id="PTHR43245">
    <property type="entry name" value="BIFUNCTIONAL POLYMYXIN RESISTANCE PROTEIN ARNA"/>
    <property type="match status" value="1"/>
</dbReference>
<evidence type="ECO:0000313" key="3">
    <source>
        <dbReference type="Proteomes" id="UP000247569"/>
    </source>
</evidence>
<dbReference type="EMBL" id="QJKF01000011">
    <property type="protein sequence ID" value="PXX59756.1"/>
    <property type="molecule type" value="Genomic_DNA"/>
</dbReference>
<keyword evidence="3" id="KW-1185">Reference proteome</keyword>
<protein>
    <submittedName>
        <fullName evidence="2">Nucleoside-diphosphate-sugar epimerase</fullName>
    </submittedName>
</protein>
<dbReference type="AlphaFoldDB" id="A0A318JTA0"/>
<feature type="domain" description="NAD-dependent epimerase/dehydratase" evidence="1">
    <location>
        <begin position="6"/>
        <end position="226"/>
    </location>
</feature>
<evidence type="ECO:0000259" key="1">
    <source>
        <dbReference type="Pfam" id="PF01370"/>
    </source>
</evidence>
<dbReference type="Proteomes" id="UP000247569">
    <property type="component" value="Unassembled WGS sequence"/>
</dbReference>
<proteinExistence type="predicted"/>
<dbReference type="RefSeq" id="WP_051187639.1">
    <property type="nucleotide sequence ID" value="NZ_QJKF01000011.1"/>
</dbReference>
<evidence type="ECO:0000313" key="2">
    <source>
        <dbReference type="EMBL" id="PXX59756.1"/>
    </source>
</evidence>
<name>A0A318JTA0_9NOCA</name>
<dbReference type="InterPro" id="IPR036291">
    <property type="entry name" value="NAD(P)-bd_dom_sf"/>
</dbReference>